<accession>A0A9N9KLA6</accession>
<dbReference type="SUPFAM" id="SSF51445">
    <property type="entry name" value="(Trans)glycosidases"/>
    <property type="match status" value="1"/>
</dbReference>
<dbReference type="InterPro" id="IPR036881">
    <property type="entry name" value="Glyco_hydro_3_C_sf"/>
</dbReference>
<feature type="region of interest" description="Disordered" evidence="10">
    <location>
        <begin position="508"/>
        <end position="534"/>
    </location>
</feature>
<keyword evidence="6" id="KW-0325">Glycoprotein</keyword>
<protein>
    <recommendedName>
        <fullName evidence="4">beta-glucosidase</fullName>
        <ecNumber evidence="4">3.2.1.21</ecNumber>
    </recommendedName>
</protein>
<dbReference type="InterPro" id="IPR026891">
    <property type="entry name" value="Fn3-like"/>
</dbReference>
<reference evidence="12" key="1">
    <citation type="submission" date="2021-07" db="EMBL/GenBank/DDBJ databases">
        <authorList>
            <person name="Durling M."/>
        </authorList>
    </citation>
    <scope>NUCLEOTIDE SEQUENCE</scope>
</reference>
<dbReference type="SUPFAM" id="SSF52279">
    <property type="entry name" value="Beta-D-glucan exohydrolase, C-terminal domain"/>
    <property type="match status" value="1"/>
</dbReference>
<evidence type="ECO:0000256" key="2">
    <source>
        <dbReference type="ARBA" id="ARBA00004987"/>
    </source>
</evidence>
<comment type="caution">
    <text evidence="12">The sequence shown here is derived from an EMBL/GenBank/DDBJ whole genome shotgun (WGS) entry which is preliminary data.</text>
</comment>
<dbReference type="InterPro" id="IPR036962">
    <property type="entry name" value="Glyco_hydro_3_N_sf"/>
</dbReference>
<comment type="pathway">
    <text evidence="2">Glycan metabolism; cellulose degradation.</text>
</comment>
<keyword evidence="13" id="KW-1185">Reference proteome</keyword>
<evidence type="ECO:0000256" key="10">
    <source>
        <dbReference type="SAM" id="MobiDB-lite"/>
    </source>
</evidence>
<keyword evidence="7" id="KW-0119">Carbohydrate metabolism</keyword>
<evidence type="ECO:0000256" key="3">
    <source>
        <dbReference type="ARBA" id="ARBA00005336"/>
    </source>
</evidence>
<dbReference type="Pfam" id="PF14310">
    <property type="entry name" value="Fn3-like"/>
    <property type="match status" value="1"/>
</dbReference>
<dbReference type="PRINTS" id="PR00133">
    <property type="entry name" value="GLHYDRLASE3"/>
</dbReference>
<name>A0A9N9KLA6_9HELO</name>
<dbReference type="Proteomes" id="UP000696280">
    <property type="component" value="Unassembled WGS sequence"/>
</dbReference>
<comment type="similarity">
    <text evidence="3">Belongs to the glycosyl hydrolase 3 family.</text>
</comment>
<dbReference type="AlphaFoldDB" id="A0A9N9KLA6"/>
<dbReference type="Gene3D" id="2.60.40.10">
    <property type="entry name" value="Immunoglobulins"/>
    <property type="match status" value="1"/>
</dbReference>
<evidence type="ECO:0000256" key="6">
    <source>
        <dbReference type="ARBA" id="ARBA00023180"/>
    </source>
</evidence>
<sequence length="683" mass="75154">MIAQTLAEALAEGSAPEIQVNIDELLEKLTLEEQISLLSGNGNWETTPIERLEIPALKIWVSSKATGEERFSNDITSLGFPSYMLLAASFNAELSYRVGQALGQCLKAKGMHVFLGPVSWSKQTLHDGQNTNRFSGGPLLSGILAAERIKGLQSEQVGAALECDPRLERDFKGVSGNRSVFEQKSREYLQALRMIIKTSAPWCIMSRSASTKFRQQILRDELRYDGLIMSDYHSTAPTVESINEGIDLHMPGPMSSSSRDLVMKAIDEGLISTKTIKSRARAILQLLQKTGRLTENSNLAQESRDVRDEHAELIREAELEGIVLLKNKGNILPLDKVKLKRVALLGSLPEYSKLHDENHKSCSPLESFSNRLGKEVEIVCPAKGNALHPPCSLANSDLYITTSEINYGSTNEKELRDAYTEAISLARNADYTIIFTKTTNQTELNTQTQLITQITNSTPNTIIINTSPSPIPNPWLPNVAAFLQTFHTGPGTINSILDILLGDVTPSGKLPFPWPQDNPQNEEEEESTSTTQATPLFPFGHGLSYTTFTLSNARLFGAITPSSSEGITISLFVSNTGSVAGSETIQAYIPHKGTPHSPSTSFASTSGTQDKLIAFTKIFLEPEERRLVTLNFDRDAIAVCDLESGKWRVKEGTYEILLGNSSRREDLCSRLELVVKGSFNFDL</sequence>
<evidence type="ECO:0000256" key="9">
    <source>
        <dbReference type="ARBA" id="ARBA00023326"/>
    </source>
</evidence>
<dbReference type="EMBL" id="CAJVRL010000002">
    <property type="protein sequence ID" value="CAG8949374.1"/>
    <property type="molecule type" value="Genomic_DNA"/>
</dbReference>
<dbReference type="InterPro" id="IPR017853">
    <property type="entry name" value="GH"/>
</dbReference>
<evidence type="ECO:0000256" key="7">
    <source>
        <dbReference type="ARBA" id="ARBA00023277"/>
    </source>
</evidence>
<dbReference type="Gene3D" id="3.20.20.300">
    <property type="entry name" value="Glycoside hydrolase, family 3, N-terminal domain"/>
    <property type="match status" value="1"/>
</dbReference>
<dbReference type="PANTHER" id="PTHR42715:SF3">
    <property type="entry name" value="BETA-GLUCOSIDASE B-RELATED"/>
    <property type="match status" value="1"/>
</dbReference>
<proteinExistence type="inferred from homology"/>
<dbReference type="OrthoDB" id="47059at2759"/>
<evidence type="ECO:0000256" key="5">
    <source>
        <dbReference type="ARBA" id="ARBA00022801"/>
    </source>
</evidence>
<dbReference type="SMART" id="SM01217">
    <property type="entry name" value="Fn3_like"/>
    <property type="match status" value="1"/>
</dbReference>
<keyword evidence="9" id="KW-0624">Polysaccharide degradation</keyword>
<evidence type="ECO:0000256" key="1">
    <source>
        <dbReference type="ARBA" id="ARBA00000448"/>
    </source>
</evidence>
<dbReference type="GO" id="GO:0008422">
    <property type="term" value="F:beta-glucosidase activity"/>
    <property type="evidence" value="ECO:0007669"/>
    <property type="project" value="UniProtKB-EC"/>
</dbReference>
<gene>
    <name evidence="12" type="ORF">HYFRA_00005001</name>
</gene>
<keyword evidence="5" id="KW-0378">Hydrolase</keyword>
<dbReference type="InterPro" id="IPR013783">
    <property type="entry name" value="Ig-like_fold"/>
</dbReference>
<evidence type="ECO:0000259" key="11">
    <source>
        <dbReference type="SMART" id="SM01217"/>
    </source>
</evidence>
<dbReference type="InterPro" id="IPR050288">
    <property type="entry name" value="Cellulose_deg_GH3"/>
</dbReference>
<evidence type="ECO:0000256" key="8">
    <source>
        <dbReference type="ARBA" id="ARBA00023295"/>
    </source>
</evidence>
<evidence type="ECO:0000313" key="12">
    <source>
        <dbReference type="EMBL" id="CAG8949374.1"/>
    </source>
</evidence>
<dbReference type="InterPro" id="IPR002772">
    <property type="entry name" value="Glyco_hydro_3_C"/>
</dbReference>
<evidence type="ECO:0000256" key="4">
    <source>
        <dbReference type="ARBA" id="ARBA00012744"/>
    </source>
</evidence>
<feature type="domain" description="Fibronectin type III-like" evidence="11">
    <location>
        <begin position="583"/>
        <end position="662"/>
    </location>
</feature>
<comment type="catalytic activity">
    <reaction evidence="1">
        <text>Hydrolysis of terminal, non-reducing beta-D-glucosyl residues with release of beta-D-glucose.</text>
        <dbReference type="EC" id="3.2.1.21"/>
    </reaction>
</comment>
<evidence type="ECO:0000313" key="13">
    <source>
        <dbReference type="Proteomes" id="UP000696280"/>
    </source>
</evidence>
<keyword evidence="8" id="KW-0326">Glycosidase</keyword>
<dbReference type="InterPro" id="IPR001764">
    <property type="entry name" value="Glyco_hydro_3_N"/>
</dbReference>
<dbReference type="GO" id="GO:0009251">
    <property type="term" value="P:glucan catabolic process"/>
    <property type="evidence" value="ECO:0007669"/>
    <property type="project" value="TreeGrafter"/>
</dbReference>
<dbReference type="EC" id="3.2.1.21" evidence="4"/>
<dbReference type="PANTHER" id="PTHR42715">
    <property type="entry name" value="BETA-GLUCOSIDASE"/>
    <property type="match status" value="1"/>
</dbReference>
<organism evidence="12 13">
    <name type="scientific">Hymenoscyphus fraxineus</name>
    <dbReference type="NCBI Taxonomy" id="746836"/>
    <lineage>
        <taxon>Eukaryota</taxon>
        <taxon>Fungi</taxon>
        <taxon>Dikarya</taxon>
        <taxon>Ascomycota</taxon>
        <taxon>Pezizomycotina</taxon>
        <taxon>Leotiomycetes</taxon>
        <taxon>Helotiales</taxon>
        <taxon>Helotiaceae</taxon>
        <taxon>Hymenoscyphus</taxon>
    </lineage>
</organism>
<dbReference type="Gene3D" id="3.40.50.1700">
    <property type="entry name" value="Glycoside hydrolase family 3 C-terminal domain"/>
    <property type="match status" value="1"/>
</dbReference>
<dbReference type="Pfam" id="PF01915">
    <property type="entry name" value="Glyco_hydro_3_C"/>
    <property type="match status" value="1"/>
</dbReference>